<keyword evidence="5" id="KW-1185">Reference proteome</keyword>
<feature type="domain" description="Leucine-binding protein" evidence="3">
    <location>
        <begin position="34"/>
        <end position="115"/>
    </location>
</feature>
<dbReference type="Pfam" id="PF13458">
    <property type="entry name" value="Peripla_BP_6"/>
    <property type="match status" value="1"/>
</dbReference>
<dbReference type="SUPFAM" id="SSF53822">
    <property type="entry name" value="Periplasmic binding protein-like I"/>
    <property type="match status" value="1"/>
</dbReference>
<sequence>MKTFHTLGRTLIVAVLALVGEAVHSQDGAGKTSIVLGQTLALTGPGSSLVRYFHQGAKLYFDNINAAGGISGRKIELVTLDDQGNPANTVANTRKLLDQGVLSLFGFYGSPQVTAAYP</sequence>
<comment type="similarity">
    <text evidence="1">Belongs to the leucine-binding protein family.</text>
</comment>
<evidence type="ECO:0000256" key="2">
    <source>
        <dbReference type="ARBA" id="ARBA00022729"/>
    </source>
</evidence>
<dbReference type="Proteomes" id="UP000620596">
    <property type="component" value="Unassembled WGS sequence"/>
</dbReference>
<dbReference type="PANTHER" id="PTHR47235:SF1">
    <property type="entry name" value="BLR6548 PROTEIN"/>
    <property type="match status" value="1"/>
</dbReference>
<dbReference type="AlphaFoldDB" id="A0A916SFV8"/>
<evidence type="ECO:0000313" key="4">
    <source>
        <dbReference type="EMBL" id="GGA94284.1"/>
    </source>
</evidence>
<proteinExistence type="inferred from homology"/>
<name>A0A916SFV8_9BURK</name>
<organism evidence="4 5">
    <name type="scientific">Polaromonas eurypsychrophila</name>
    <dbReference type="NCBI Taxonomy" id="1614635"/>
    <lineage>
        <taxon>Bacteria</taxon>
        <taxon>Pseudomonadati</taxon>
        <taxon>Pseudomonadota</taxon>
        <taxon>Betaproteobacteria</taxon>
        <taxon>Burkholderiales</taxon>
        <taxon>Comamonadaceae</taxon>
        <taxon>Polaromonas</taxon>
    </lineage>
</organism>
<evidence type="ECO:0000259" key="3">
    <source>
        <dbReference type="Pfam" id="PF13458"/>
    </source>
</evidence>
<reference evidence="4" key="2">
    <citation type="submission" date="2020-09" db="EMBL/GenBank/DDBJ databases">
        <authorList>
            <person name="Sun Q."/>
            <person name="Zhou Y."/>
        </authorList>
    </citation>
    <scope>NUCLEOTIDE SEQUENCE</scope>
    <source>
        <strain evidence="4">CGMCC 1.15322</strain>
    </source>
</reference>
<dbReference type="InterPro" id="IPR028081">
    <property type="entry name" value="Leu-bd"/>
</dbReference>
<dbReference type="EMBL" id="BMIG01000004">
    <property type="protein sequence ID" value="GGA94284.1"/>
    <property type="molecule type" value="Genomic_DNA"/>
</dbReference>
<comment type="caution">
    <text evidence="4">The sequence shown here is derived from an EMBL/GenBank/DDBJ whole genome shotgun (WGS) entry which is preliminary data.</text>
</comment>
<dbReference type="InterPro" id="IPR028082">
    <property type="entry name" value="Peripla_BP_I"/>
</dbReference>
<gene>
    <name evidence="4" type="ORF">GCM10011496_14200</name>
</gene>
<dbReference type="Gene3D" id="3.40.50.2300">
    <property type="match status" value="1"/>
</dbReference>
<keyword evidence="2" id="KW-0732">Signal</keyword>
<evidence type="ECO:0000256" key="1">
    <source>
        <dbReference type="ARBA" id="ARBA00010062"/>
    </source>
</evidence>
<accession>A0A916SFV8</accession>
<protein>
    <recommendedName>
        <fullName evidence="3">Leucine-binding protein domain-containing protein</fullName>
    </recommendedName>
</protein>
<evidence type="ECO:0000313" key="5">
    <source>
        <dbReference type="Proteomes" id="UP000620596"/>
    </source>
</evidence>
<reference evidence="4" key="1">
    <citation type="journal article" date="2014" name="Int. J. Syst. Evol. Microbiol.">
        <title>Complete genome sequence of Corynebacterium casei LMG S-19264T (=DSM 44701T), isolated from a smear-ripened cheese.</title>
        <authorList>
            <consortium name="US DOE Joint Genome Institute (JGI-PGF)"/>
            <person name="Walter F."/>
            <person name="Albersmeier A."/>
            <person name="Kalinowski J."/>
            <person name="Ruckert C."/>
        </authorList>
    </citation>
    <scope>NUCLEOTIDE SEQUENCE</scope>
    <source>
        <strain evidence="4">CGMCC 1.15322</strain>
    </source>
</reference>
<dbReference type="PANTHER" id="PTHR47235">
    <property type="entry name" value="BLR6548 PROTEIN"/>
    <property type="match status" value="1"/>
</dbReference>